<organism evidence="2 3">
    <name type="scientific">Candidatus Viridilinea mediisalina</name>
    <dbReference type="NCBI Taxonomy" id="2024553"/>
    <lineage>
        <taxon>Bacteria</taxon>
        <taxon>Bacillati</taxon>
        <taxon>Chloroflexota</taxon>
        <taxon>Chloroflexia</taxon>
        <taxon>Chloroflexales</taxon>
        <taxon>Chloroflexineae</taxon>
        <taxon>Oscillochloridaceae</taxon>
        <taxon>Candidatus Viridilinea</taxon>
    </lineage>
</organism>
<accession>A0A2A6RDA0</accession>
<protein>
    <submittedName>
        <fullName evidence="2">Uncharacterized protein</fullName>
    </submittedName>
</protein>
<name>A0A2A6RDA0_9CHLR</name>
<evidence type="ECO:0000313" key="2">
    <source>
        <dbReference type="EMBL" id="PDW00059.1"/>
    </source>
</evidence>
<dbReference type="AlphaFoldDB" id="A0A2A6RDA0"/>
<dbReference type="RefSeq" id="WP_097646060.1">
    <property type="nucleotide sequence ID" value="NZ_NQWI01000203.1"/>
</dbReference>
<dbReference type="EMBL" id="NQWI01000203">
    <property type="protein sequence ID" value="PDW00059.1"/>
    <property type="molecule type" value="Genomic_DNA"/>
</dbReference>
<gene>
    <name evidence="2" type="ORF">CJ255_21150</name>
</gene>
<evidence type="ECO:0000256" key="1">
    <source>
        <dbReference type="SAM" id="MobiDB-lite"/>
    </source>
</evidence>
<dbReference type="Proteomes" id="UP000220527">
    <property type="component" value="Unassembled WGS sequence"/>
</dbReference>
<reference evidence="3" key="1">
    <citation type="submission" date="2017-08" db="EMBL/GenBank/DDBJ databases">
        <authorList>
            <person name="Grouzdev D.S."/>
            <person name="Gaisin V.A."/>
            <person name="Rysina M.S."/>
            <person name="Gorlenko V.M."/>
        </authorList>
    </citation>
    <scope>NUCLEOTIDE SEQUENCE [LARGE SCALE GENOMIC DNA]</scope>
    <source>
        <strain evidence="3">Kir15-3F</strain>
    </source>
</reference>
<keyword evidence="3" id="KW-1185">Reference proteome</keyword>
<sequence>MRPSRHPNDLLGTRRAAASGIPKDPTARTGEQPAANNLLGTRRAAASGIPKDPTARTWQVLGATKGP</sequence>
<evidence type="ECO:0000313" key="3">
    <source>
        <dbReference type="Proteomes" id="UP000220527"/>
    </source>
</evidence>
<proteinExistence type="predicted"/>
<feature type="region of interest" description="Disordered" evidence="1">
    <location>
        <begin position="1"/>
        <end position="38"/>
    </location>
</feature>
<comment type="caution">
    <text evidence="2">The sequence shown here is derived from an EMBL/GenBank/DDBJ whole genome shotgun (WGS) entry which is preliminary data.</text>
</comment>